<evidence type="ECO:0000259" key="1">
    <source>
        <dbReference type="Pfam" id="PF03925"/>
    </source>
</evidence>
<dbReference type="Gene3D" id="1.10.1220.10">
    <property type="entry name" value="Met repressor-like"/>
    <property type="match status" value="1"/>
</dbReference>
<dbReference type="AlphaFoldDB" id="A0A6M4GRU6"/>
<dbReference type="Proteomes" id="UP000501534">
    <property type="component" value="Chromosome"/>
</dbReference>
<organism evidence="3 4">
    <name type="scientific">Usitatibacter rugosus</name>
    <dbReference type="NCBI Taxonomy" id="2732067"/>
    <lineage>
        <taxon>Bacteria</taxon>
        <taxon>Pseudomonadati</taxon>
        <taxon>Pseudomonadota</taxon>
        <taxon>Betaproteobacteria</taxon>
        <taxon>Nitrosomonadales</taxon>
        <taxon>Usitatibacteraceae</taxon>
        <taxon>Usitatibacter</taxon>
    </lineage>
</organism>
<dbReference type="GO" id="GO:0003677">
    <property type="term" value="F:DNA binding"/>
    <property type="evidence" value="ECO:0007669"/>
    <property type="project" value="InterPro"/>
</dbReference>
<dbReference type="EMBL" id="CP053069">
    <property type="protein sequence ID" value="QJR09842.1"/>
    <property type="molecule type" value="Genomic_DNA"/>
</dbReference>
<evidence type="ECO:0000313" key="4">
    <source>
        <dbReference type="Proteomes" id="UP000501534"/>
    </source>
</evidence>
<evidence type="ECO:0000313" key="3">
    <source>
        <dbReference type="EMBL" id="QJR09842.1"/>
    </source>
</evidence>
<dbReference type="InterPro" id="IPR013321">
    <property type="entry name" value="Arc_rbn_hlx_hlx"/>
</dbReference>
<dbReference type="RefSeq" id="WP_171089881.1">
    <property type="nucleotide sequence ID" value="NZ_CP053069.1"/>
</dbReference>
<feature type="domain" description="Replication modulator SeqA C-terminal DNA-binding" evidence="1">
    <location>
        <begin position="92"/>
        <end position="177"/>
    </location>
</feature>
<keyword evidence="4" id="KW-1185">Reference proteome</keyword>
<reference evidence="3 4" key="1">
    <citation type="submission" date="2020-04" db="EMBL/GenBank/DDBJ databases">
        <title>Usitatibacter rugosus gen. nov., sp. nov. and Usitatibacter palustris sp. nov., novel members of Usitatibacteraceae fam. nov. within the order Nitrosomonadales isolated from soil.</title>
        <authorList>
            <person name="Huber K.J."/>
            <person name="Neumann-Schaal M."/>
            <person name="Geppert A."/>
            <person name="Luckner M."/>
            <person name="Wanner G."/>
            <person name="Overmann J."/>
        </authorList>
    </citation>
    <scope>NUCLEOTIDE SEQUENCE [LARGE SCALE GENOMIC DNA]</scope>
    <source>
        <strain evidence="3 4">0125_3</strain>
    </source>
</reference>
<dbReference type="InterPro" id="IPR026577">
    <property type="entry name" value="SeqA_DNA-bd_C"/>
</dbReference>
<sequence length="194" mass="22016">MPRTRRYPSKMVFLEEDVYWYLLSRATAFEDEPSAILRRLLRIGARESRVARVARVAGAAGVAGVASPRKRVEHRHELAAAIGGAPWYPFDVQRYLFLLRCIRDARPKDFGRVLQVGGKSRRYFAKSAREIEASGNATHPQAIAGTGYWTLTNLPTRDKERVLRNVMTILDFEEEAMLAAREYLLRGRIPAATL</sequence>
<dbReference type="SUPFAM" id="SSF82808">
    <property type="entry name" value="Replication modulator SeqA, C-terminal DNA-binding domain"/>
    <property type="match status" value="1"/>
</dbReference>
<evidence type="ECO:0000259" key="2">
    <source>
        <dbReference type="Pfam" id="PF17206"/>
    </source>
</evidence>
<protein>
    <submittedName>
        <fullName evidence="3">Negative modulator of initiation of replication</fullName>
    </submittedName>
</protein>
<dbReference type="GO" id="GO:0006355">
    <property type="term" value="P:regulation of DNA-templated transcription"/>
    <property type="evidence" value="ECO:0007669"/>
    <property type="project" value="InterPro"/>
</dbReference>
<dbReference type="KEGG" id="uru:DSM104443_00892"/>
<accession>A0A6M4GRU6</accession>
<dbReference type="Pfam" id="PF03925">
    <property type="entry name" value="SeqA"/>
    <property type="match status" value="1"/>
</dbReference>
<dbReference type="InterPro" id="IPR033761">
    <property type="entry name" value="SeqA_N"/>
</dbReference>
<dbReference type="InterPro" id="IPR036835">
    <property type="entry name" value="SeqA_DNA-bd_C_sf"/>
</dbReference>
<feature type="domain" description="Negative modulator of initiation of replication SeqA N-terminal" evidence="2">
    <location>
        <begin position="14"/>
        <end position="43"/>
    </location>
</feature>
<proteinExistence type="predicted"/>
<dbReference type="Pfam" id="PF17206">
    <property type="entry name" value="SeqA_N"/>
    <property type="match status" value="1"/>
</dbReference>
<dbReference type="Gene3D" id="1.20.1380.10">
    <property type="entry name" value="Replication modulator SeqA, C-terminal DNA-binding domain"/>
    <property type="match status" value="1"/>
</dbReference>
<gene>
    <name evidence="3" type="primary">seqA</name>
    <name evidence="3" type="ORF">DSM104443_00892</name>
</gene>
<name>A0A6M4GRU6_9PROT</name>